<dbReference type="EMBL" id="PGTD01000016">
    <property type="protein sequence ID" value="PJE28769.1"/>
    <property type="molecule type" value="Genomic_DNA"/>
</dbReference>
<gene>
    <name evidence="4" type="ORF">CVM39_09875</name>
</gene>
<dbReference type="PANTHER" id="PTHR44591">
    <property type="entry name" value="STRESS RESPONSE REGULATOR PROTEIN 1"/>
    <property type="match status" value="1"/>
</dbReference>
<evidence type="ECO:0000256" key="1">
    <source>
        <dbReference type="ARBA" id="ARBA00022553"/>
    </source>
</evidence>
<dbReference type="SMART" id="SM00448">
    <property type="entry name" value="REC"/>
    <property type="match status" value="1"/>
</dbReference>
<proteinExistence type="predicted"/>
<feature type="modified residue" description="4-aspartylphosphate" evidence="2">
    <location>
        <position position="69"/>
    </location>
</feature>
<dbReference type="InterPro" id="IPR011006">
    <property type="entry name" value="CheY-like_superfamily"/>
</dbReference>
<dbReference type="PROSITE" id="PS50110">
    <property type="entry name" value="RESPONSE_REGULATORY"/>
    <property type="match status" value="1"/>
</dbReference>
<dbReference type="InterPro" id="IPR050595">
    <property type="entry name" value="Bact_response_regulator"/>
</dbReference>
<keyword evidence="5" id="KW-1185">Reference proteome</keyword>
<dbReference type="SUPFAM" id="SSF52172">
    <property type="entry name" value="CheY-like"/>
    <property type="match status" value="1"/>
</dbReference>
<evidence type="ECO:0000256" key="2">
    <source>
        <dbReference type="PROSITE-ProRule" id="PRU00169"/>
    </source>
</evidence>
<dbReference type="Gene3D" id="3.40.50.2300">
    <property type="match status" value="1"/>
</dbReference>
<evidence type="ECO:0000313" key="4">
    <source>
        <dbReference type="EMBL" id="PJE28769.1"/>
    </source>
</evidence>
<dbReference type="Pfam" id="PF00072">
    <property type="entry name" value="Response_reg"/>
    <property type="match status" value="1"/>
</dbReference>
<name>A0ABX4MN77_9RHOB</name>
<comment type="caution">
    <text evidence="4">The sequence shown here is derived from an EMBL/GenBank/DDBJ whole genome shotgun (WGS) entry which is preliminary data.</text>
</comment>
<organism evidence="4 5">
    <name type="scientific">Pseudooceanicola antarcticus</name>
    <dbReference type="NCBI Taxonomy" id="1247613"/>
    <lineage>
        <taxon>Bacteria</taxon>
        <taxon>Pseudomonadati</taxon>
        <taxon>Pseudomonadota</taxon>
        <taxon>Alphaproteobacteria</taxon>
        <taxon>Rhodobacterales</taxon>
        <taxon>Paracoccaceae</taxon>
        <taxon>Pseudooceanicola</taxon>
    </lineage>
</organism>
<evidence type="ECO:0000313" key="5">
    <source>
        <dbReference type="Proteomes" id="UP000231702"/>
    </source>
</evidence>
<feature type="domain" description="Response regulatory" evidence="3">
    <location>
        <begin position="20"/>
        <end position="152"/>
    </location>
</feature>
<dbReference type="InterPro" id="IPR001789">
    <property type="entry name" value="Sig_transdc_resp-reg_receiver"/>
</dbReference>
<sequence length="154" mass="16839">MIFAGYDLSRKHLRGVPMALILLLEDEFDQAVLFQEYLSREGHETRICTGAREAMQYLAATPHDLVITDIFVRDRGAVVPDGGLRLIGSIRRAWKPEGCATPANVPILAVSGAFDGPSKEYFLEQAQAIGADLALPKPVEPEALHEALEKLLSA</sequence>
<keyword evidence="1 2" id="KW-0597">Phosphoprotein</keyword>
<reference evidence="4 5" key="1">
    <citation type="journal article" date="2018" name="Int. J. Syst. Evol. Microbiol.">
        <title>Pseudooceanicola lipolyticus sp. nov., a marine alphaproteobacterium, reclassification of Oceanicola flagellatus as Pseudooceanicola flagellatus comb. nov. and emended description of the genus Pseudooceanicola.</title>
        <authorList>
            <person name="Huang M.-M."/>
            <person name="Guo L.-L."/>
            <person name="Wu Y.-H."/>
            <person name="Lai Q.-L."/>
            <person name="Shao Z.-Z."/>
            <person name="Wang C.-S."/>
            <person name="Wu M."/>
            <person name="Xu X.-W."/>
        </authorList>
    </citation>
    <scope>NUCLEOTIDE SEQUENCE [LARGE SCALE GENOMIC DNA]</scope>
    <source>
        <strain evidence="4 5">Ar-45</strain>
    </source>
</reference>
<dbReference type="Proteomes" id="UP000231702">
    <property type="component" value="Unassembled WGS sequence"/>
</dbReference>
<accession>A0ABX4MN77</accession>
<dbReference type="PANTHER" id="PTHR44591:SF3">
    <property type="entry name" value="RESPONSE REGULATORY DOMAIN-CONTAINING PROTEIN"/>
    <property type="match status" value="1"/>
</dbReference>
<evidence type="ECO:0000259" key="3">
    <source>
        <dbReference type="PROSITE" id="PS50110"/>
    </source>
</evidence>
<protein>
    <submittedName>
        <fullName evidence="4">Response regulator</fullName>
    </submittedName>
</protein>